<dbReference type="InterPro" id="IPR036322">
    <property type="entry name" value="WD40_repeat_dom_sf"/>
</dbReference>
<comment type="caution">
    <text evidence="3">The sequence shown here is derived from an EMBL/GenBank/DDBJ whole genome shotgun (WGS) entry which is preliminary data.</text>
</comment>
<accession>A0ABQ9F9D4</accession>
<name>A0ABQ9F9D4_TEGGR</name>
<protein>
    <recommendedName>
        <fullName evidence="5">Transducin beta-like protein 2</fullName>
    </recommendedName>
</protein>
<dbReference type="Pfam" id="PF00400">
    <property type="entry name" value="WD40"/>
    <property type="match status" value="3"/>
</dbReference>
<evidence type="ECO:0008006" key="5">
    <source>
        <dbReference type="Google" id="ProtNLM"/>
    </source>
</evidence>
<dbReference type="InterPro" id="IPR001680">
    <property type="entry name" value="WD40_rpt"/>
</dbReference>
<keyword evidence="2" id="KW-1133">Transmembrane helix</keyword>
<evidence type="ECO:0000313" key="3">
    <source>
        <dbReference type="EMBL" id="KAJ8312492.1"/>
    </source>
</evidence>
<dbReference type="PANTHER" id="PTHR44321">
    <property type="entry name" value="TRANSDUCIN BETA-LIKE PROTEIN 2"/>
    <property type="match status" value="1"/>
</dbReference>
<dbReference type="SUPFAM" id="SSF50978">
    <property type="entry name" value="WD40 repeat-like"/>
    <property type="match status" value="1"/>
</dbReference>
<dbReference type="InterPro" id="IPR015943">
    <property type="entry name" value="WD40/YVTN_repeat-like_dom_sf"/>
</dbReference>
<evidence type="ECO:0000256" key="1">
    <source>
        <dbReference type="SAM" id="MobiDB-lite"/>
    </source>
</evidence>
<organism evidence="3 4">
    <name type="scientific">Tegillarca granosa</name>
    <name type="common">Malaysian cockle</name>
    <name type="synonym">Anadara granosa</name>
    <dbReference type="NCBI Taxonomy" id="220873"/>
    <lineage>
        <taxon>Eukaryota</taxon>
        <taxon>Metazoa</taxon>
        <taxon>Spiralia</taxon>
        <taxon>Lophotrochozoa</taxon>
        <taxon>Mollusca</taxon>
        <taxon>Bivalvia</taxon>
        <taxon>Autobranchia</taxon>
        <taxon>Pteriomorphia</taxon>
        <taxon>Arcoida</taxon>
        <taxon>Arcoidea</taxon>
        <taxon>Arcidae</taxon>
        <taxon>Tegillarca</taxon>
    </lineage>
</organism>
<feature type="compositionally biased region" description="Basic residues" evidence="1">
    <location>
        <begin position="60"/>
        <end position="73"/>
    </location>
</feature>
<sequence length="270" mass="29350">MAEEVSSVPALAVTAAVGAVVLLLVLLCSVGKRDKKQSEDDSKSDETNNATKSKPEKSEKHGKKTKAGSKPKRSQSIQFLHPWLSTTLKGNSGYILGLDFSPNGKYLINTAEGDLYTSIDTHQMNNSYGAVSPCGRFVASSGFTPDVKVWEVCFDKGGMFQDVKRAFELKGHSAGVFCFSFSNDSSRLPTCGIVDLAFDTTNKYFVSAGDKHIHVFHNITGYRATVADLEEKEKKASGQAMKERIRQQILDAKSSLSSILEQANGHAESK</sequence>
<dbReference type="PANTHER" id="PTHR44321:SF1">
    <property type="entry name" value="TRANSDUCIN BETA-LIKE PROTEIN 2"/>
    <property type="match status" value="1"/>
</dbReference>
<gene>
    <name evidence="3" type="ORF">KUTeg_009865</name>
</gene>
<feature type="transmembrane region" description="Helical" evidence="2">
    <location>
        <begin position="6"/>
        <end position="28"/>
    </location>
</feature>
<keyword evidence="2" id="KW-0472">Membrane</keyword>
<feature type="region of interest" description="Disordered" evidence="1">
    <location>
        <begin position="32"/>
        <end position="75"/>
    </location>
</feature>
<dbReference type="EMBL" id="JARBDR010000440">
    <property type="protein sequence ID" value="KAJ8312492.1"/>
    <property type="molecule type" value="Genomic_DNA"/>
</dbReference>
<keyword evidence="2" id="KW-0812">Transmembrane</keyword>
<dbReference type="InterPro" id="IPR042410">
    <property type="entry name" value="WBSCR13"/>
</dbReference>
<dbReference type="Proteomes" id="UP001217089">
    <property type="component" value="Unassembled WGS sequence"/>
</dbReference>
<reference evidence="3 4" key="1">
    <citation type="submission" date="2022-12" db="EMBL/GenBank/DDBJ databases">
        <title>Chromosome-level genome of Tegillarca granosa.</title>
        <authorList>
            <person name="Kim J."/>
        </authorList>
    </citation>
    <scope>NUCLEOTIDE SEQUENCE [LARGE SCALE GENOMIC DNA]</scope>
    <source>
        <strain evidence="3">Teg-2019</strain>
        <tissue evidence="3">Adductor muscle</tissue>
    </source>
</reference>
<feature type="compositionally biased region" description="Basic and acidic residues" evidence="1">
    <location>
        <begin position="36"/>
        <end position="46"/>
    </location>
</feature>
<evidence type="ECO:0000256" key="2">
    <source>
        <dbReference type="SAM" id="Phobius"/>
    </source>
</evidence>
<keyword evidence="4" id="KW-1185">Reference proteome</keyword>
<dbReference type="SMART" id="SM00320">
    <property type="entry name" value="WD40"/>
    <property type="match status" value="2"/>
</dbReference>
<evidence type="ECO:0000313" key="4">
    <source>
        <dbReference type="Proteomes" id="UP001217089"/>
    </source>
</evidence>
<dbReference type="Gene3D" id="2.130.10.10">
    <property type="entry name" value="YVTN repeat-like/Quinoprotein amine dehydrogenase"/>
    <property type="match status" value="1"/>
</dbReference>
<proteinExistence type="predicted"/>